<dbReference type="AlphaFoldDB" id="A0A2I0UA26"/>
<name>A0A2I0UA26_LIMLA</name>
<proteinExistence type="predicted"/>
<accession>A0A2I0UA26</accession>
<reference evidence="2" key="1">
    <citation type="submission" date="2017-11" db="EMBL/GenBank/DDBJ databases">
        <authorList>
            <person name="Lima N.C."/>
            <person name="Parody-Merino A.M."/>
            <person name="Battley P.F."/>
            <person name="Fidler A.E."/>
            <person name="Prosdocimi F."/>
        </authorList>
    </citation>
    <scope>NUCLEOTIDE SEQUENCE [LARGE SCALE GENOMIC DNA]</scope>
</reference>
<sequence length="124" mass="13671">MIVMSAVAIPRRPSGTLPLSNDSIFWSLQHYLAWRICINLPEAGGARCTSEPSLGTSIQVGNAGGKQWTSDAPQGHRTVQYLHQWHSGIECTLSNFADDTKLSGKADIHEEQNAIQRDLDKLEK</sequence>
<evidence type="ECO:0008006" key="3">
    <source>
        <dbReference type="Google" id="ProtNLM"/>
    </source>
</evidence>
<evidence type="ECO:0000313" key="1">
    <source>
        <dbReference type="EMBL" id="PKU42871.1"/>
    </source>
</evidence>
<gene>
    <name evidence="1" type="ORF">llap_6816</name>
</gene>
<dbReference type="EMBL" id="KZ505952">
    <property type="protein sequence ID" value="PKU42871.1"/>
    <property type="molecule type" value="Genomic_DNA"/>
</dbReference>
<dbReference type="OrthoDB" id="9170669at2759"/>
<protein>
    <recommendedName>
        <fullName evidence="3">Rna-directed dna polymerase from mobile element jockey-like</fullName>
    </recommendedName>
</protein>
<evidence type="ECO:0000313" key="2">
    <source>
        <dbReference type="Proteomes" id="UP000233556"/>
    </source>
</evidence>
<organism evidence="1 2">
    <name type="scientific">Limosa lapponica baueri</name>
    <dbReference type="NCBI Taxonomy" id="1758121"/>
    <lineage>
        <taxon>Eukaryota</taxon>
        <taxon>Metazoa</taxon>
        <taxon>Chordata</taxon>
        <taxon>Craniata</taxon>
        <taxon>Vertebrata</taxon>
        <taxon>Euteleostomi</taxon>
        <taxon>Archelosauria</taxon>
        <taxon>Archosauria</taxon>
        <taxon>Dinosauria</taxon>
        <taxon>Saurischia</taxon>
        <taxon>Theropoda</taxon>
        <taxon>Coelurosauria</taxon>
        <taxon>Aves</taxon>
        <taxon>Neognathae</taxon>
        <taxon>Neoaves</taxon>
        <taxon>Charadriiformes</taxon>
        <taxon>Scolopacidae</taxon>
        <taxon>Limosa</taxon>
    </lineage>
</organism>
<dbReference type="Proteomes" id="UP000233556">
    <property type="component" value="Unassembled WGS sequence"/>
</dbReference>
<reference evidence="2" key="2">
    <citation type="submission" date="2017-12" db="EMBL/GenBank/DDBJ databases">
        <title>Genome sequence of the Bar-tailed Godwit (Limosa lapponica baueri).</title>
        <authorList>
            <person name="Lima N.C.B."/>
            <person name="Parody-Merino A.M."/>
            <person name="Battley P.F."/>
            <person name="Fidler A.E."/>
            <person name="Prosdocimi F."/>
        </authorList>
    </citation>
    <scope>NUCLEOTIDE SEQUENCE [LARGE SCALE GENOMIC DNA]</scope>
</reference>
<keyword evidence="2" id="KW-1185">Reference proteome</keyword>